<dbReference type="InterPro" id="IPR036412">
    <property type="entry name" value="HAD-like_sf"/>
</dbReference>
<dbReference type="Proteomes" id="UP000295765">
    <property type="component" value="Unassembled WGS sequence"/>
</dbReference>
<accession>A0A4R2L677</accession>
<comment type="cofactor">
    <cofactor evidence="1">
        <name>Mg(2+)</name>
        <dbReference type="ChEBI" id="CHEBI:18420"/>
    </cofactor>
</comment>
<dbReference type="CDD" id="cd07526">
    <property type="entry name" value="HAD_BPGM_like"/>
    <property type="match status" value="1"/>
</dbReference>
<comment type="caution">
    <text evidence="5">The sequence shown here is derived from an EMBL/GenBank/DDBJ whole genome shotgun (WGS) entry which is preliminary data.</text>
</comment>
<evidence type="ECO:0000256" key="1">
    <source>
        <dbReference type="ARBA" id="ARBA00001946"/>
    </source>
</evidence>
<dbReference type="PRINTS" id="PR00413">
    <property type="entry name" value="HADHALOGNASE"/>
</dbReference>
<dbReference type="InterPro" id="IPR023214">
    <property type="entry name" value="HAD_sf"/>
</dbReference>
<dbReference type="InterPro" id="IPR006439">
    <property type="entry name" value="HAD-SF_hydro_IA"/>
</dbReference>
<dbReference type="Gene3D" id="3.40.50.1000">
    <property type="entry name" value="HAD superfamily/HAD-like"/>
    <property type="match status" value="1"/>
</dbReference>
<dbReference type="SFLD" id="SFLDG01129">
    <property type="entry name" value="C1.5:_HAD__Beta-PGM__Phosphata"/>
    <property type="match status" value="1"/>
</dbReference>
<evidence type="ECO:0000313" key="5">
    <source>
        <dbReference type="EMBL" id="TCO81979.1"/>
    </source>
</evidence>
<reference evidence="5 6" key="1">
    <citation type="submission" date="2019-03" db="EMBL/GenBank/DDBJ databases">
        <title>Genomic Encyclopedia of Type Strains, Phase IV (KMG-IV): sequencing the most valuable type-strain genomes for metagenomic binning, comparative biology and taxonomic classification.</title>
        <authorList>
            <person name="Goeker M."/>
        </authorList>
    </citation>
    <scope>NUCLEOTIDE SEQUENCE [LARGE SCALE GENOMIC DNA]</scope>
    <source>
        <strain evidence="5 6">DSM 25287</strain>
    </source>
</reference>
<dbReference type="GO" id="GO:0016787">
    <property type="term" value="F:hydrolase activity"/>
    <property type="evidence" value="ECO:0007669"/>
    <property type="project" value="UniProtKB-KW"/>
</dbReference>
<keyword evidence="3" id="KW-0479">Metal-binding</keyword>
<dbReference type="InterPro" id="IPR023198">
    <property type="entry name" value="PGP-like_dom2"/>
</dbReference>
<dbReference type="AlphaFoldDB" id="A0A4R2L677"/>
<dbReference type="Gene3D" id="1.10.150.240">
    <property type="entry name" value="Putative phosphatase, domain 2"/>
    <property type="match status" value="1"/>
</dbReference>
<keyword evidence="4" id="KW-0460">Magnesium</keyword>
<dbReference type="PANTHER" id="PTHR46193">
    <property type="entry name" value="6-PHOSPHOGLUCONATE PHOSPHATASE"/>
    <property type="match status" value="1"/>
</dbReference>
<evidence type="ECO:0000256" key="4">
    <source>
        <dbReference type="ARBA" id="ARBA00022842"/>
    </source>
</evidence>
<dbReference type="GO" id="GO:0046872">
    <property type="term" value="F:metal ion binding"/>
    <property type="evidence" value="ECO:0007669"/>
    <property type="project" value="UniProtKB-KW"/>
</dbReference>
<comment type="similarity">
    <text evidence="2">Belongs to the HAD-like hydrolase superfamily. CbbY/CbbZ/Gph/YieH family.</text>
</comment>
<dbReference type="SFLD" id="SFLDS00003">
    <property type="entry name" value="Haloacid_Dehalogenase"/>
    <property type="match status" value="1"/>
</dbReference>
<protein>
    <submittedName>
        <fullName evidence="5">HAD superfamily hydrolase (TIGR01509 family)</fullName>
    </submittedName>
</protein>
<dbReference type="SUPFAM" id="SSF56784">
    <property type="entry name" value="HAD-like"/>
    <property type="match status" value="1"/>
</dbReference>
<dbReference type="EMBL" id="SLWY01000006">
    <property type="protein sequence ID" value="TCO81979.1"/>
    <property type="molecule type" value="Genomic_DNA"/>
</dbReference>
<dbReference type="Pfam" id="PF00702">
    <property type="entry name" value="Hydrolase"/>
    <property type="match status" value="1"/>
</dbReference>
<dbReference type="OrthoDB" id="9800058at2"/>
<organism evidence="5 6">
    <name type="scientific">Plasticicumulans lactativorans</name>
    <dbReference type="NCBI Taxonomy" id="1133106"/>
    <lineage>
        <taxon>Bacteria</taxon>
        <taxon>Pseudomonadati</taxon>
        <taxon>Pseudomonadota</taxon>
        <taxon>Gammaproteobacteria</taxon>
        <taxon>Candidatus Competibacteraceae</taxon>
        <taxon>Plasticicumulans</taxon>
    </lineage>
</organism>
<name>A0A4R2L677_9GAMM</name>
<dbReference type="RefSeq" id="WP_132540133.1">
    <property type="nucleotide sequence ID" value="NZ_SLWY01000006.1"/>
</dbReference>
<gene>
    <name evidence="5" type="ORF">EV699_10674</name>
</gene>
<sequence length="222" mass="23777">MDWLIFDCDGVLVDSERIAQRVLVERLNARLGRDVEAEVIGLLGHHTEEILRGFETRAGVVFEPDFVPGVITATREALATELTAIEGVAWALPRIALPKAVVSNSDRPHVEWALELAAIEAEFGGRLFTAERVERPKPAPDLYLLAARELGVDPARCLVVEDSVAGITAAVAAGMTVIGFTGGGHLPPEHADVQLALGAHVSIDDMHALPALVERLLARPPG</sequence>
<evidence type="ECO:0000256" key="3">
    <source>
        <dbReference type="ARBA" id="ARBA00022723"/>
    </source>
</evidence>
<dbReference type="InterPro" id="IPR051600">
    <property type="entry name" value="Beta-PGM-like"/>
</dbReference>
<keyword evidence="5" id="KW-0378">Hydrolase</keyword>
<dbReference type="NCBIfam" id="TIGR01509">
    <property type="entry name" value="HAD-SF-IA-v3"/>
    <property type="match status" value="1"/>
</dbReference>
<dbReference type="PANTHER" id="PTHR46193:SF10">
    <property type="entry name" value="6-PHOSPHOGLUCONATE PHOSPHATASE"/>
    <property type="match status" value="1"/>
</dbReference>
<evidence type="ECO:0000313" key="6">
    <source>
        <dbReference type="Proteomes" id="UP000295765"/>
    </source>
</evidence>
<keyword evidence="6" id="KW-1185">Reference proteome</keyword>
<evidence type="ECO:0000256" key="2">
    <source>
        <dbReference type="ARBA" id="ARBA00006171"/>
    </source>
</evidence>
<proteinExistence type="inferred from homology"/>